<evidence type="ECO:0000313" key="4">
    <source>
        <dbReference type="Proteomes" id="UP000076359"/>
    </source>
</evidence>
<proteinExistence type="inferred from homology"/>
<dbReference type="FunFam" id="3.50.50.60:FF:000337">
    <property type="entry name" value="GDP dissociation inhibitor, putative"/>
    <property type="match status" value="1"/>
</dbReference>
<feature type="region of interest" description="Disordered" evidence="2">
    <location>
        <begin position="784"/>
        <end position="813"/>
    </location>
</feature>
<protein>
    <submittedName>
        <fullName evidence="3">GDP dissociation inhibitor, putative</fullName>
    </submittedName>
</protein>
<dbReference type="KEGG" id="prei:PRSY57_1037200"/>
<dbReference type="GeneID" id="24531578"/>
<sequence>MDEKNNKLFECDILICGTSLLNTLLSVYFSIKNYNVINIDKNNYYGDYNGSLNFCQFQNEHNELENFYYEFLPFSNLTQIKKKELQDIVQNYMKINNNKFNIDINPKIIYNESNIVNLLVSLNAHTYISFLGIQYFYLTYKKFNEQQHQENSNNVNKDHTQNIQNEENKITNDSSSTILSNNIINQNNNNDDLIFVKVPLNKSQVFLDNNLNLNEKRMIMNFIYKNIVYDKNYTFSNFSNYAFMKKSPNQSLTEDSQKVKGSLREIKERGTQQQNNNGNNNNDNKYDNKYDNDNNNNDNNNNNINYNNINNNNTNNKSLNNINLNKNNLNKNNVTIPPHDDENHNIPNLSENVNIINYLNTFNITDKISDYIIYGIGLFDLDLGYCKHVHNIPEYYLSGFSKETKYVLNKNEFLKRLHILVNSLNKFKLQNLFENAFIYPSYGLNDIIYALSRVACLNNSIYMINRKIKHITYSNYNYTKENECHKYDNIEIYNTSNVKINEVILDNGFIIKPKFVISTGSNINFKEMKKYVFKNECDQNNNIHIKTSRLVVLSTYSFLGQNGLAFYIHKQPKLKYQVKKNLNNSYCTIHILQLDYSSGSCPLGFYLTYFTYLEIETENELNKQKKKYNNENNYNNIQSNGNVSFNSVPEYNNNVHFFCNNNTSPNYDKPLNYLLLLDVLKLFIQKQQNDKYSNNDNCSLYDKNVSNEQLLKQIRHFFSISEFNNMSQLSDIDNKINTNKDHENDEIINKREDHYEYDKNEGEINNILKENKEENMEGNVKENMEENKEGNVKENMEENKEGNVKENEEENKPNDEYFMKQFNQLLKNEGIIYIAYYEYEPTVYRKDTIQLINENLDIYNNIFENIEKENLNAQGNEIKKHNNHNDNQTTSCKENNINNKKDEFNKTKNCSNHYDKKNIIELKENQNIINLLFTNDVHNYPIYPLIEDISTFFYIISKFNQQVYNCKNQTIYDTLYDFKTIFNYQNV</sequence>
<name>A0A151LFV1_PLARE</name>
<dbReference type="GO" id="GO:0005093">
    <property type="term" value="F:Rab GDP-dissociation inhibitor activity"/>
    <property type="evidence" value="ECO:0007669"/>
    <property type="project" value="TreeGrafter"/>
</dbReference>
<gene>
    <name evidence="3" type="ORF">PRSY57_1037200</name>
</gene>
<dbReference type="Pfam" id="PF00996">
    <property type="entry name" value="GDI"/>
    <property type="match status" value="2"/>
</dbReference>
<comment type="caution">
    <text evidence="3">The sequence shown here is derived from an EMBL/GenBank/DDBJ whole genome shotgun (WGS) entry which is preliminary data.</text>
</comment>
<dbReference type="PANTHER" id="PTHR11787">
    <property type="entry name" value="RAB GDP-DISSOCIATION INHIBITOR"/>
    <property type="match status" value="1"/>
</dbReference>
<dbReference type="VEuPathDB" id="PlasmoDB:PRCDC_1037200"/>
<dbReference type="SUPFAM" id="SSF51905">
    <property type="entry name" value="FAD/NAD(P)-binding domain"/>
    <property type="match status" value="1"/>
</dbReference>
<dbReference type="Gene3D" id="3.30.519.10">
    <property type="entry name" value="Guanine Nucleotide Dissociation Inhibitor, domain 2"/>
    <property type="match status" value="1"/>
</dbReference>
<dbReference type="Gene3D" id="3.50.50.60">
    <property type="entry name" value="FAD/NAD(P)-binding domain"/>
    <property type="match status" value="2"/>
</dbReference>
<dbReference type="GO" id="GO:0007264">
    <property type="term" value="P:small GTPase-mediated signal transduction"/>
    <property type="evidence" value="ECO:0007669"/>
    <property type="project" value="InterPro"/>
</dbReference>
<evidence type="ECO:0000256" key="2">
    <source>
        <dbReference type="SAM" id="MobiDB-lite"/>
    </source>
</evidence>
<dbReference type="Proteomes" id="UP000076359">
    <property type="component" value="Chromosome 10"/>
</dbReference>
<feature type="compositionally biased region" description="Low complexity" evidence="2">
    <location>
        <begin position="293"/>
        <end position="316"/>
    </location>
</feature>
<comment type="similarity">
    <text evidence="1">Belongs to the Rab GDI family.</text>
</comment>
<dbReference type="RefSeq" id="XP_012763413.2">
    <property type="nucleotide sequence ID" value="XM_012907959.2"/>
</dbReference>
<dbReference type="PRINTS" id="PR00891">
    <property type="entry name" value="RABGDIREP"/>
</dbReference>
<reference evidence="3 4" key="1">
    <citation type="journal article" date="2016" name="Nat. Commun.">
        <title>Genomes of cryptic chimpanzee Plasmodium species reveal key evolutionary events leading to human malaria.</title>
        <authorList>
            <person name="Sundararaman S.A."/>
            <person name="Plenderleith L.J."/>
            <person name="Liu W."/>
            <person name="Loy D.E."/>
            <person name="Learn G.H."/>
            <person name="Li Y."/>
            <person name="Shaw K.S."/>
            <person name="Ayouba A."/>
            <person name="Peeters M."/>
            <person name="Speede S."/>
            <person name="Shaw G.M."/>
            <person name="Bushman F.D."/>
            <person name="Brisson D."/>
            <person name="Rayner J.C."/>
            <person name="Sharp P.M."/>
            <person name="Hahn B.H."/>
        </authorList>
    </citation>
    <scope>NUCLEOTIDE SEQUENCE [LARGE SCALE GENOMIC DNA]</scope>
    <source>
        <strain evidence="3 4">SY57</strain>
    </source>
</reference>
<dbReference type="PANTHER" id="PTHR11787:SF8">
    <property type="entry name" value="RAB GDP DISSOCIATION INHIBITOR"/>
    <property type="match status" value="1"/>
</dbReference>
<feature type="region of interest" description="Disordered" evidence="2">
    <location>
        <begin position="268"/>
        <end position="316"/>
    </location>
</feature>
<organism evidence="3 4">
    <name type="scientific">Plasmodium reichenowi</name>
    <dbReference type="NCBI Taxonomy" id="5854"/>
    <lineage>
        <taxon>Eukaryota</taxon>
        <taxon>Sar</taxon>
        <taxon>Alveolata</taxon>
        <taxon>Apicomplexa</taxon>
        <taxon>Aconoidasida</taxon>
        <taxon>Haemosporida</taxon>
        <taxon>Plasmodiidae</taxon>
        <taxon>Plasmodium</taxon>
        <taxon>Plasmodium (Laverania)</taxon>
    </lineage>
</organism>
<dbReference type="InterPro" id="IPR018203">
    <property type="entry name" value="GDP_dissociation_inhibitor"/>
</dbReference>
<evidence type="ECO:0000256" key="1">
    <source>
        <dbReference type="ARBA" id="ARBA00005593"/>
    </source>
</evidence>
<evidence type="ECO:0000313" key="3">
    <source>
        <dbReference type="EMBL" id="KYN97823.1"/>
    </source>
</evidence>
<dbReference type="EMBL" id="LVLA01000011">
    <property type="protein sequence ID" value="KYN97823.1"/>
    <property type="molecule type" value="Genomic_DNA"/>
</dbReference>
<dbReference type="InterPro" id="IPR036188">
    <property type="entry name" value="FAD/NAD-bd_sf"/>
</dbReference>
<dbReference type="GO" id="GO:0005737">
    <property type="term" value="C:cytoplasm"/>
    <property type="evidence" value="ECO:0007669"/>
    <property type="project" value="TreeGrafter"/>
</dbReference>
<accession>A0A151LFV1</accession>
<dbReference type="GO" id="GO:0016192">
    <property type="term" value="P:vesicle-mediated transport"/>
    <property type="evidence" value="ECO:0007669"/>
    <property type="project" value="TreeGrafter"/>
</dbReference>
<dbReference type="AlphaFoldDB" id="A0A151LFV1"/>